<dbReference type="Proteomes" id="UP000016223">
    <property type="component" value="Chromosome 2"/>
</dbReference>
<dbReference type="GO" id="GO:0006979">
    <property type="term" value="P:response to oxidative stress"/>
    <property type="evidence" value="ECO:0007669"/>
    <property type="project" value="InterPro"/>
</dbReference>
<reference evidence="3 4" key="1">
    <citation type="submission" date="2012-10" db="EMBL/GenBank/DDBJ databases">
        <title>Genome sequence of Variovorax paradoxus B4.</title>
        <authorList>
            <person name="Schuldes J."/>
            <person name="Brandt U."/>
            <person name="Hiessl S."/>
            <person name="Wuebbeler J.H."/>
            <person name="Thuermer A."/>
            <person name="Steinbuechel A."/>
            <person name="Daniel R."/>
        </authorList>
    </citation>
    <scope>NUCLEOTIDE SEQUENCE [LARGE SCALE GENOMIC DNA]</scope>
    <source>
        <strain evidence="3 4">B4</strain>
    </source>
</reference>
<dbReference type="PANTHER" id="PTHR33797:SF2">
    <property type="entry name" value="ORGANIC HYDROPEROXIDE RESISTANCE PROTEIN-LIKE"/>
    <property type="match status" value="1"/>
</dbReference>
<dbReference type="SUPFAM" id="SSF82784">
    <property type="entry name" value="OsmC-like"/>
    <property type="match status" value="1"/>
</dbReference>
<dbReference type="Gene3D" id="2.20.25.10">
    <property type="match status" value="1"/>
</dbReference>
<name>T1XLJ0_VARPD</name>
<dbReference type="InterPro" id="IPR019953">
    <property type="entry name" value="OHR"/>
</dbReference>
<dbReference type="PATRIC" id="fig|1246301.3.peg.6440"/>
<dbReference type="InterPro" id="IPR015946">
    <property type="entry name" value="KH_dom-like_a/b"/>
</dbReference>
<dbReference type="OrthoDB" id="9797508at2"/>
<dbReference type="NCBIfam" id="TIGR03561">
    <property type="entry name" value="organ_hyd_perox"/>
    <property type="match status" value="1"/>
</dbReference>
<evidence type="ECO:0000313" key="3">
    <source>
        <dbReference type="EMBL" id="AGU53468.1"/>
    </source>
</evidence>
<comment type="similarity">
    <text evidence="1">Belongs to the OsmC/Ohr family.</text>
</comment>
<dbReference type="HOGENOM" id="CLU_106355_2_0_4"/>
<dbReference type="InterPro" id="IPR036102">
    <property type="entry name" value="OsmC/Ohrsf"/>
</dbReference>
<sequence length="198" mass="20949">MPTQSDTATASAAEAAQPGPLQPPPLALLDRYKGQEFEPIYSTVVTVSGGEAEHGRASGVARSDDGNLNVQLRLPTALGGGGGGTNPEQLFAAAYAACFHGALNLLAAKKKIPVHDAHVQMSVAFGRDPVDGLFMLRADVRIHLPDVEKSVAEELVRSTERFCPYAKMARNGITSIVALATQELTHRRQSPSAPSPLR</sequence>
<proteinExistence type="inferred from homology"/>
<dbReference type="Pfam" id="PF02566">
    <property type="entry name" value="OsmC"/>
    <property type="match status" value="1"/>
</dbReference>
<evidence type="ECO:0000256" key="2">
    <source>
        <dbReference type="SAM" id="MobiDB-lite"/>
    </source>
</evidence>
<dbReference type="Gene3D" id="3.30.300.20">
    <property type="match status" value="1"/>
</dbReference>
<organism evidence="3 4">
    <name type="scientific">Variovorax paradoxus B4</name>
    <dbReference type="NCBI Taxonomy" id="1246301"/>
    <lineage>
        <taxon>Bacteria</taxon>
        <taxon>Pseudomonadati</taxon>
        <taxon>Pseudomonadota</taxon>
        <taxon>Betaproteobacteria</taxon>
        <taxon>Burkholderiales</taxon>
        <taxon>Comamonadaceae</taxon>
        <taxon>Variovorax</taxon>
    </lineage>
</organism>
<evidence type="ECO:0000256" key="1">
    <source>
        <dbReference type="ARBA" id="ARBA00007378"/>
    </source>
</evidence>
<feature type="compositionally biased region" description="Low complexity" evidence="2">
    <location>
        <begin position="7"/>
        <end position="19"/>
    </location>
</feature>
<dbReference type="AlphaFoldDB" id="T1XLJ0"/>
<dbReference type="InterPro" id="IPR003718">
    <property type="entry name" value="OsmC/Ohr_fam"/>
</dbReference>
<dbReference type="PANTHER" id="PTHR33797">
    <property type="entry name" value="ORGANIC HYDROPEROXIDE RESISTANCE PROTEIN-LIKE"/>
    <property type="match status" value="1"/>
</dbReference>
<accession>T1XLJ0</accession>
<dbReference type="KEGG" id="vpd:VAPA_2c09120"/>
<protein>
    <submittedName>
        <fullName evidence="3">Putative peroxiredoxin, Ohr subfamily</fullName>
    </submittedName>
</protein>
<evidence type="ECO:0000313" key="4">
    <source>
        <dbReference type="Proteomes" id="UP000016223"/>
    </source>
</evidence>
<feature type="region of interest" description="Disordered" evidence="2">
    <location>
        <begin position="1"/>
        <end position="24"/>
    </location>
</feature>
<gene>
    <name evidence="3" type="ORF">VAPA_2c09120</name>
</gene>
<dbReference type="RefSeq" id="WP_021004294.1">
    <property type="nucleotide sequence ID" value="NC_022234.1"/>
</dbReference>
<dbReference type="EMBL" id="CP003912">
    <property type="protein sequence ID" value="AGU53468.1"/>
    <property type="molecule type" value="Genomic_DNA"/>
</dbReference>